<keyword evidence="3" id="KW-1185">Reference proteome</keyword>
<dbReference type="EMBL" id="JAFBMS010000058">
    <property type="protein sequence ID" value="KAG9339143.1"/>
    <property type="molecule type" value="Genomic_DNA"/>
</dbReference>
<comment type="caution">
    <text evidence="2">The sequence shown here is derived from an EMBL/GenBank/DDBJ whole genome shotgun (WGS) entry which is preliminary data.</text>
</comment>
<feature type="chain" id="PRO_5035912383" description="Secreted protein" evidence="1">
    <location>
        <begin position="17"/>
        <end position="135"/>
    </location>
</feature>
<evidence type="ECO:0000256" key="1">
    <source>
        <dbReference type="SAM" id="SignalP"/>
    </source>
</evidence>
<reference evidence="2" key="1">
    <citation type="thesis" date="2021" institute="BYU ScholarsArchive" country="Provo, UT, USA">
        <title>Applications of and Algorithms for Genome Assembly and Genomic Analyses with an Emphasis on Marine Teleosts.</title>
        <authorList>
            <person name="Pickett B.D."/>
        </authorList>
    </citation>
    <scope>NUCLEOTIDE SEQUENCE</scope>
    <source>
        <strain evidence="2">HI-2016</strain>
    </source>
</reference>
<evidence type="ECO:0008006" key="4">
    <source>
        <dbReference type="Google" id="ProtNLM"/>
    </source>
</evidence>
<name>A0A8T2NF44_9TELE</name>
<dbReference type="Proteomes" id="UP000824540">
    <property type="component" value="Unassembled WGS sequence"/>
</dbReference>
<keyword evidence="1" id="KW-0732">Signal</keyword>
<sequence>MVAVLTFFNFFFFSRGEIVASPAGRKVSVRVPRGPVKPQPRISDRLLAGICHDCPSGEWPCVCISMTSAMVSFTLTRPSPLLRITRVQNSSHLPNGFLDRGKSSQIAEFSPNACPFSVMPHAWFMPGRVSHHLPF</sequence>
<proteinExistence type="predicted"/>
<accession>A0A8T2NF44</accession>
<evidence type="ECO:0000313" key="2">
    <source>
        <dbReference type="EMBL" id="KAG9339143.1"/>
    </source>
</evidence>
<protein>
    <recommendedName>
        <fullName evidence="4">Secreted protein</fullName>
    </recommendedName>
</protein>
<dbReference type="AlphaFoldDB" id="A0A8T2NF44"/>
<feature type="signal peptide" evidence="1">
    <location>
        <begin position="1"/>
        <end position="16"/>
    </location>
</feature>
<evidence type="ECO:0000313" key="3">
    <source>
        <dbReference type="Proteomes" id="UP000824540"/>
    </source>
</evidence>
<organism evidence="2 3">
    <name type="scientific">Albula glossodonta</name>
    <name type="common">roundjaw bonefish</name>
    <dbReference type="NCBI Taxonomy" id="121402"/>
    <lineage>
        <taxon>Eukaryota</taxon>
        <taxon>Metazoa</taxon>
        <taxon>Chordata</taxon>
        <taxon>Craniata</taxon>
        <taxon>Vertebrata</taxon>
        <taxon>Euteleostomi</taxon>
        <taxon>Actinopterygii</taxon>
        <taxon>Neopterygii</taxon>
        <taxon>Teleostei</taxon>
        <taxon>Albuliformes</taxon>
        <taxon>Albulidae</taxon>
        <taxon>Albula</taxon>
    </lineage>
</organism>
<gene>
    <name evidence="2" type="ORF">JZ751_024174</name>
</gene>